<keyword evidence="2" id="KW-0456">Lyase</keyword>
<comment type="caution">
    <text evidence="3">The sequence shown here is derived from an EMBL/GenBank/DDBJ whole genome shotgun (WGS) entry which is preliminary data.</text>
</comment>
<dbReference type="PANTHER" id="PTHR11941">
    <property type="entry name" value="ENOYL-COA HYDRATASE-RELATED"/>
    <property type="match status" value="1"/>
</dbReference>
<dbReference type="CDD" id="cd06558">
    <property type="entry name" value="crotonase-like"/>
    <property type="match status" value="1"/>
</dbReference>
<dbReference type="InterPro" id="IPR014748">
    <property type="entry name" value="Enoyl-CoA_hydra_C"/>
</dbReference>
<dbReference type="RefSeq" id="WP_420243694.1">
    <property type="nucleotide sequence ID" value="NZ_BOPV01000001.1"/>
</dbReference>
<dbReference type="FunFam" id="3.90.226.10:FF:000009">
    <property type="entry name" value="Carnitinyl-CoA dehydratase"/>
    <property type="match status" value="1"/>
</dbReference>
<dbReference type="Pfam" id="PF00378">
    <property type="entry name" value="ECH_1"/>
    <property type="match status" value="1"/>
</dbReference>
<dbReference type="Gene3D" id="1.10.12.10">
    <property type="entry name" value="Lyase 2-enoyl-coa Hydratase, Chain A, domain 2"/>
    <property type="match status" value="1"/>
</dbReference>
<evidence type="ECO:0000256" key="1">
    <source>
        <dbReference type="ARBA" id="ARBA00005254"/>
    </source>
</evidence>
<dbReference type="GO" id="GO:0006635">
    <property type="term" value="P:fatty acid beta-oxidation"/>
    <property type="evidence" value="ECO:0007669"/>
    <property type="project" value="TreeGrafter"/>
</dbReference>
<gene>
    <name evidence="3" type="ORF">TMPK1_28110</name>
</gene>
<accession>A0A8S8XD00</accession>
<dbReference type="Proteomes" id="UP000681075">
    <property type="component" value="Unassembled WGS sequence"/>
</dbReference>
<proteinExistence type="inferred from homology"/>
<dbReference type="FunFam" id="1.10.12.10:FF:000001">
    <property type="entry name" value="Probable enoyl-CoA hydratase, mitochondrial"/>
    <property type="match status" value="1"/>
</dbReference>
<dbReference type="EMBL" id="BOPV01000001">
    <property type="protein sequence ID" value="GIL40574.1"/>
    <property type="molecule type" value="Genomic_DNA"/>
</dbReference>
<keyword evidence="4" id="KW-1185">Reference proteome</keyword>
<dbReference type="SUPFAM" id="SSF52096">
    <property type="entry name" value="ClpP/crotonase"/>
    <property type="match status" value="1"/>
</dbReference>
<dbReference type="PANTHER" id="PTHR11941:SF54">
    <property type="entry name" value="ENOYL-COA HYDRATASE, MITOCHONDRIAL"/>
    <property type="match status" value="1"/>
</dbReference>
<dbReference type="Gene3D" id="3.90.226.10">
    <property type="entry name" value="2-enoyl-CoA Hydratase, Chain A, domain 1"/>
    <property type="match status" value="1"/>
</dbReference>
<evidence type="ECO:0000313" key="4">
    <source>
        <dbReference type="Proteomes" id="UP000681075"/>
    </source>
</evidence>
<organism evidence="3 4">
    <name type="scientific">Roseiterribacter gracilis</name>
    <dbReference type="NCBI Taxonomy" id="2812848"/>
    <lineage>
        <taxon>Bacteria</taxon>
        <taxon>Pseudomonadati</taxon>
        <taxon>Pseudomonadota</taxon>
        <taxon>Alphaproteobacteria</taxon>
        <taxon>Rhodospirillales</taxon>
        <taxon>Roseiterribacteraceae</taxon>
        <taxon>Roseiterribacter</taxon>
    </lineage>
</organism>
<dbReference type="NCBIfam" id="NF004634">
    <property type="entry name" value="PRK05980.1"/>
    <property type="match status" value="1"/>
</dbReference>
<dbReference type="AlphaFoldDB" id="A0A8S8XD00"/>
<name>A0A8S8XD00_9PROT</name>
<sequence length="261" mass="27409">MTIRTDQDGALARLTIDRPHRLNALNYATIDALLAALDAIERDDTVRAIVLTGAGTQAFSAGADIHEFAGSIAAGPSVAVREFPRRGQRLTSRIEAFPKPVIVAVNGLAYGGGCEITEAAPLAIACEEATFSKAEIKLGLPPTFGGTQRLPRLIGRKRAMEAILTAAPFSAQRAMEMGLINRVVPRARLLDEANSLGLAIAAFAPRAVSACLAAVTRGLNVSIDEGLAIEAAEFAALVGSHDLAEGVAAFRERRAPRFTGV</sequence>
<dbReference type="InterPro" id="IPR001753">
    <property type="entry name" value="Enoyl-CoA_hydra/iso"/>
</dbReference>
<dbReference type="GO" id="GO:0016836">
    <property type="term" value="F:hydro-lyase activity"/>
    <property type="evidence" value="ECO:0007669"/>
    <property type="project" value="UniProtKB-ARBA"/>
</dbReference>
<protein>
    <submittedName>
        <fullName evidence="3">Enoyl-CoA hydratase</fullName>
    </submittedName>
</protein>
<evidence type="ECO:0000313" key="3">
    <source>
        <dbReference type="EMBL" id="GIL40574.1"/>
    </source>
</evidence>
<dbReference type="InterPro" id="IPR029045">
    <property type="entry name" value="ClpP/crotonase-like_dom_sf"/>
</dbReference>
<comment type="similarity">
    <text evidence="1">Belongs to the enoyl-CoA hydratase/isomerase family.</text>
</comment>
<evidence type="ECO:0000256" key="2">
    <source>
        <dbReference type="ARBA" id="ARBA00023239"/>
    </source>
</evidence>
<reference evidence="3" key="1">
    <citation type="submission" date="2021-02" db="EMBL/GenBank/DDBJ databases">
        <title>Genome sequence of Rhodospirillales sp. strain TMPK1 isolated from soil.</title>
        <authorList>
            <person name="Nakai R."/>
            <person name="Kusada H."/>
            <person name="Tamaki H."/>
        </authorList>
    </citation>
    <scope>NUCLEOTIDE SEQUENCE</scope>
    <source>
        <strain evidence="3">TMPK1</strain>
    </source>
</reference>